<accession>A0A2U1K2X9</accession>
<name>A0A2U1K2X9_9BACI</name>
<comment type="caution">
    <text evidence="3">The sequence shown here is derived from an EMBL/GenBank/DDBJ whole genome shotgun (WGS) entry which is preliminary data.</text>
</comment>
<dbReference type="GO" id="GO:0000428">
    <property type="term" value="C:DNA-directed RNA polymerase complex"/>
    <property type="evidence" value="ECO:0007669"/>
    <property type="project" value="UniProtKB-KW"/>
</dbReference>
<keyword evidence="2" id="KW-0812">Transmembrane</keyword>
<feature type="compositionally biased region" description="Basic and acidic residues" evidence="1">
    <location>
        <begin position="7"/>
        <end position="23"/>
    </location>
</feature>
<organism evidence="3 4">
    <name type="scientific">Pueribacillus theae</name>
    <dbReference type="NCBI Taxonomy" id="2171751"/>
    <lineage>
        <taxon>Bacteria</taxon>
        <taxon>Bacillati</taxon>
        <taxon>Bacillota</taxon>
        <taxon>Bacilli</taxon>
        <taxon>Bacillales</taxon>
        <taxon>Bacillaceae</taxon>
        <taxon>Pueribacillus</taxon>
    </lineage>
</organism>
<proteinExistence type="predicted"/>
<evidence type="ECO:0000313" key="4">
    <source>
        <dbReference type="Proteomes" id="UP000245998"/>
    </source>
</evidence>
<dbReference type="Pfam" id="PF11772">
    <property type="entry name" value="EpuA"/>
    <property type="match status" value="1"/>
</dbReference>
<evidence type="ECO:0000256" key="2">
    <source>
        <dbReference type="SAM" id="Phobius"/>
    </source>
</evidence>
<gene>
    <name evidence="3" type="ORF">DCC39_08750</name>
</gene>
<dbReference type="RefSeq" id="WP_116554510.1">
    <property type="nucleotide sequence ID" value="NZ_QCZG01000015.1"/>
</dbReference>
<evidence type="ECO:0000256" key="1">
    <source>
        <dbReference type="SAM" id="MobiDB-lite"/>
    </source>
</evidence>
<dbReference type="InterPro" id="IPR024596">
    <property type="entry name" value="RNApol_su_b/EpuA"/>
</dbReference>
<dbReference type="OrthoDB" id="2300232at2"/>
<dbReference type="EMBL" id="QCZG01000015">
    <property type="protein sequence ID" value="PWA11866.1"/>
    <property type="molecule type" value="Genomic_DNA"/>
</dbReference>
<keyword evidence="2" id="KW-0472">Membrane</keyword>
<dbReference type="AlphaFoldDB" id="A0A2U1K2X9"/>
<keyword evidence="3" id="KW-0240">DNA-directed RNA polymerase</keyword>
<dbReference type="Proteomes" id="UP000245998">
    <property type="component" value="Unassembled WGS sequence"/>
</dbReference>
<keyword evidence="2" id="KW-1133">Transmembrane helix</keyword>
<feature type="region of interest" description="Disordered" evidence="1">
    <location>
        <begin position="1"/>
        <end position="24"/>
    </location>
</feature>
<reference evidence="3 4" key="1">
    <citation type="submission" date="2018-04" db="EMBL/GenBank/DDBJ databases">
        <title>Camelliibacillus theae gen. nov., sp. nov., isolated from Pu'er tea.</title>
        <authorList>
            <person name="Niu L."/>
        </authorList>
    </citation>
    <scope>NUCLEOTIDE SEQUENCE [LARGE SCALE GENOMIC DNA]</scope>
    <source>
        <strain evidence="3 4">T8</strain>
    </source>
</reference>
<keyword evidence="4" id="KW-1185">Reference proteome</keyword>
<sequence length="85" mass="9698">MTTTKQTEIKPNIDKPETREQKDKVKKPRVRLIPIWLRLLIILVLLILSLTIGAMIGYGVLGDGNAFDVFKKSTWQHIADIVVKE</sequence>
<protein>
    <submittedName>
        <fullName evidence="3">DNA-directed RNA polymerase subunit beta</fullName>
    </submittedName>
</protein>
<keyword evidence="3" id="KW-0804">Transcription</keyword>
<feature type="transmembrane region" description="Helical" evidence="2">
    <location>
        <begin position="35"/>
        <end position="61"/>
    </location>
</feature>
<evidence type="ECO:0000313" key="3">
    <source>
        <dbReference type="EMBL" id="PWA11866.1"/>
    </source>
</evidence>